<sequence>NEELKNEKLCKELQKEILDSLHLIENNNIPVINIDINENIDKVKYKNVHLFAKKDEIVFMNMTDQSFLPENCADKSINNFIKSRQGLTNDKYTNLKVEDQQSLYNKIAFSTYNYGYVFHVANFSPDEFKKYKIEIKYFFSVYYLLLNLGITLLETRYNLQNKVILISLPATGRGIFIGEDTKGINFTEKELLLRTILGILKFVYYYKGSNKIVINIK</sequence>
<gene>
    <name evidence="1" type="ORF">TUBRATIS_28660</name>
</gene>
<proteinExistence type="predicted"/>
<dbReference type="EMBL" id="RCSS01000801">
    <property type="protein sequence ID" value="RVD90704.1"/>
    <property type="molecule type" value="Genomic_DNA"/>
</dbReference>
<keyword evidence="2" id="KW-1185">Reference proteome</keyword>
<name>A0A437AHT5_9MICR</name>
<feature type="non-terminal residue" evidence="1">
    <location>
        <position position="1"/>
    </location>
</feature>
<evidence type="ECO:0000313" key="1">
    <source>
        <dbReference type="EMBL" id="RVD90704.1"/>
    </source>
</evidence>
<protein>
    <submittedName>
        <fullName evidence="1">Uncharacterized protein</fullName>
    </submittedName>
</protein>
<dbReference type="VEuPathDB" id="MicrosporidiaDB:TUBRATIS_28660"/>
<dbReference type="AlphaFoldDB" id="A0A437AHT5"/>
<evidence type="ECO:0000313" key="2">
    <source>
        <dbReference type="Proteomes" id="UP000282876"/>
    </source>
</evidence>
<organism evidence="1 2">
    <name type="scientific">Tubulinosema ratisbonensis</name>
    <dbReference type="NCBI Taxonomy" id="291195"/>
    <lineage>
        <taxon>Eukaryota</taxon>
        <taxon>Fungi</taxon>
        <taxon>Fungi incertae sedis</taxon>
        <taxon>Microsporidia</taxon>
        <taxon>Tubulinosematoidea</taxon>
        <taxon>Tubulinosematidae</taxon>
        <taxon>Tubulinosema</taxon>
    </lineage>
</organism>
<dbReference type="Proteomes" id="UP000282876">
    <property type="component" value="Unassembled WGS sequence"/>
</dbReference>
<accession>A0A437AHT5</accession>
<comment type="caution">
    <text evidence="1">The sequence shown here is derived from an EMBL/GenBank/DDBJ whole genome shotgun (WGS) entry which is preliminary data.</text>
</comment>
<reference evidence="1 2" key="1">
    <citation type="submission" date="2018-10" db="EMBL/GenBank/DDBJ databases">
        <title>Draft genome sequence of the microsporidian Tubulinosema ratisbonensis.</title>
        <authorList>
            <person name="Polonais V."/>
            <person name="Peyretaillade E."/>
            <person name="Niehus S."/>
            <person name="Wawrzyniak I."/>
            <person name="Franchet A."/>
            <person name="Gaspin C."/>
            <person name="Reichstadt M."/>
            <person name="Belser C."/>
            <person name="Labadie K."/>
            <person name="Delbac F."/>
            <person name="Ferrandon D."/>
        </authorList>
    </citation>
    <scope>NUCLEOTIDE SEQUENCE [LARGE SCALE GENOMIC DNA]</scope>
    <source>
        <strain evidence="1 2">Franzen</strain>
    </source>
</reference>
<dbReference type="OrthoDB" id="2190580at2759"/>